<gene>
    <name evidence="1" type="ORF">LCGC14_2660900</name>
</gene>
<dbReference type="EMBL" id="LAZR01046397">
    <property type="protein sequence ID" value="KKK96626.1"/>
    <property type="molecule type" value="Genomic_DNA"/>
</dbReference>
<reference evidence="1" key="1">
    <citation type="journal article" date="2015" name="Nature">
        <title>Complex archaea that bridge the gap between prokaryotes and eukaryotes.</title>
        <authorList>
            <person name="Spang A."/>
            <person name="Saw J.H."/>
            <person name="Jorgensen S.L."/>
            <person name="Zaremba-Niedzwiedzka K."/>
            <person name="Martijn J."/>
            <person name="Lind A.E."/>
            <person name="van Eijk R."/>
            <person name="Schleper C."/>
            <person name="Guy L."/>
            <person name="Ettema T.J."/>
        </authorList>
    </citation>
    <scope>NUCLEOTIDE SEQUENCE</scope>
</reference>
<evidence type="ECO:0000313" key="1">
    <source>
        <dbReference type="EMBL" id="KKK96626.1"/>
    </source>
</evidence>
<name>A0A0F9CIW6_9ZZZZ</name>
<sequence length="151" mass="17500">KDNAGRDLSRTMIERAYEEGIINRENAILLLNEMKYDEVEAEIIIRLKDRELANNEFSDKLKLLKTQFIRGIIDEEAYRSSLDELNLIGDKRDLIVLGAKNERTTVQKLATKEDLKAFFKKGILKEKAITIELDKLGYSAQLIQWLIASWK</sequence>
<dbReference type="AlphaFoldDB" id="A0A0F9CIW6"/>
<proteinExistence type="predicted"/>
<accession>A0A0F9CIW6</accession>
<comment type="caution">
    <text evidence="1">The sequence shown here is derived from an EMBL/GenBank/DDBJ whole genome shotgun (WGS) entry which is preliminary data.</text>
</comment>
<organism evidence="1">
    <name type="scientific">marine sediment metagenome</name>
    <dbReference type="NCBI Taxonomy" id="412755"/>
    <lineage>
        <taxon>unclassified sequences</taxon>
        <taxon>metagenomes</taxon>
        <taxon>ecological metagenomes</taxon>
    </lineage>
</organism>
<protein>
    <submittedName>
        <fullName evidence="1">Uncharacterized protein</fullName>
    </submittedName>
</protein>
<feature type="non-terminal residue" evidence="1">
    <location>
        <position position="1"/>
    </location>
</feature>